<keyword evidence="1" id="KW-1133">Transmembrane helix</keyword>
<protein>
    <submittedName>
        <fullName evidence="2">Uncharacterized protein</fullName>
    </submittedName>
</protein>
<evidence type="ECO:0000313" key="3">
    <source>
        <dbReference type="Proteomes" id="UP000274822"/>
    </source>
</evidence>
<dbReference type="AlphaFoldDB" id="A0A433PMY1"/>
<accession>A0A433PMY1</accession>
<sequence>MDQMGLFVKRPFSIFFSENTYSFDAKKPISPLDLTLNFISGDPSYYPFDTWFDQIPILAFFTNNSNEYIPVSVRAMGTIPITSINPLILYNSTTAITTVSLNMASVAYEIIFCGREIQPPIMAATAALLFAIVNVRNAQPGVPPIGSLADICGYFWNVALIAVSAFMMTVCWVWRWAPKPAEK</sequence>
<evidence type="ECO:0000313" key="2">
    <source>
        <dbReference type="EMBL" id="RUS18822.1"/>
    </source>
</evidence>
<keyword evidence="1" id="KW-0812">Transmembrane</keyword>
<dbReference type="Pfam" id="PF14494">
    <property type="entry name" value="DUF4436"/>
    <property type="match status" value="1"/>
</dbReference>
<proteinExistence type="predicted"/>
<organism evidence="2 3">
    <name type="scientific">Jimgerdemannia flammicorona</name>
    <dbReference type="NCBI Taxonomy" id="994334"/>
    <lineage>
        <taxon>Eukaryota</taxon>
        <taxon>Fungi</taxon>
        <taxon>Fungi incertae sedis</taxon>
        <taxon>Mucoromycota</taxon>
        <taxon>Mucoromycotina</taxon>
        <taxon>Endogonomycetes</taxon>
        <taxon>Endogonales</taxon>
        <taxon>Endogonaceae</taxon>
        <taxon>Jimgerdemannia</taxon>
    </lineage>
</organism>
<feature type="transmembrane region" description="Helical" evidence="1">
    <location>
        <begin position="154"/>
        <end position="174"/>
    </location>
</feature>
<name>A0A433PMY1_9FUNG</name>
<evidence type="ECO:0000256" key="1">
    <source>
        <dbReference type="SAM" id="Phobius"/>
    </source>
</evidence>
<keyword evidence="1" id="KW-0472">Membrane</keyword>
<gene>
    <name evidence="2" type="ORF">BC938DRAFT_475889</name>
</gene>
<comment type="caution">
    <text evidence="2">The sequence shown here is derived from an EMBL/GenBank/DDBJ whole genome shotgun (WGS) entry which is preliminary data.</text>
</comment>
<dbReference type="Proteomes" id="UP000274822">
    <property type="component" value="Unassembled WGS sequence"/>
</dbReference>
<reference evidence="2 3" key="1">
    <citation type="journal article" date="2018" name="New Phytol.">
        <title>Phylogenomics of Endogonaceae and evolution of mycorrhizas within Mucoromycota.</title>
        <authorList>
            <person name="Chang Y."/>
            <person name="Desiro A."/>
            <person name="Na H."/>
            <person name="Sandor L."/>
            <person name="Lipzen A."/>
            <person name="Clum A."/>
            <person name="Barry K."/>
            <person name="Grigoriev I.V."/>
            <person name="Martin F.M."/>
            <person name="Stajich J.E."/>
            <person name="Smith M.E."/>
            <person name="Bonito G."/>
            <person name="Spatafora J.W."/>
        </authorList>
    </citation>
    <scope>NUCLEOTIDE SEQUENCE [LARGE SCALE GENOMIC DNA]</scope>
    <source>
        <strain evidence="2 3">AD002</strain>
    </source>
</reference>
<keyword evidence="3" id="KW-1185">Reference proteome</keyword>
<dbReference type="InterPro" id="IPR027948">
    <property type="entry name" value="DUF4436"/>
</dbReference>
<dbReference type="EMBL" id="RBNJ01022034">
    <property type="protein sequence ID" value="RUS18822.1"/>
    <property type="molecule type" value="Genomic_DNA"/>
</dbReference>